<dbReference type="GO" id="GO:1903806">
    <property type="term" value="P:L-isoleucine import across plasma membrane"/>
    <property type="evidence" value="ECO:0007669"/>
    <property type="project" value="TreeGrafter"/>
</dbReference>
<dbReference type="GO" id="GO:0005886">
    <property type="term" value="C:plasma membrane"/>
    <property type="evidence" value="ECO:0007669"/>
    <property type="project" value="TreeGrafter"/>
</dbReference>
<reference evidence="5 6" key="1">
    <citation type="journal article" date="2015" name="Geomicrobiol. J.">
        <title>Caldisalinibacter kiritimatiensis gen. nov., sp. nov., a moderately thermohalophilic thiosulfate-reducing bacterium from a hypersaline microbial mat.</title>
        <authorList>
            <person name="Ben Hania W."/>
            <person name="Joseph M."/>
            <person name="Fiebig A."/>
            <person name="Bunk B."/>
            <person name="Klenk H.-P."/>
            <person name="Fardeau M.-L."/>
            <person name="Spring S."/>
        </authorList>
    </citation>
    <scope>NUCLEOTIDE SEQUENCE [LARGE SCALE GENOMIC DNA]</scope>
    <source>
        <strain evidence="5 6">L21-TH-D2</strain>
    </source>
</reference>
<dbReference type="RefSeq" id="WP_006313867.1">
    <property type="nucleotide sequence ID" value="NZ_ARZA01000186.1"/>
</dbReference>
<dbReference type="FunFam" id="3.40.50.300:FF:000421">
    <property type="entry name" value="Branched-chain amino acid ABC transporter ATP-binding protein"/>
    <property type="match status" value="1"/>
</dbReference>
<dbReference type="InterPro" id="IPR003439">
    <property type="entry name" value="ABC_transporter-like_ATP-bd"/>
</dbReference>
<dbReference type="InterPro" id="IPR003593">
    <property type="entry name" value="AAA+_ATPase"/>
</dbReference>
<dbReference type="PROSITE" id="PS50893">
    <property type="entry name" value="ABC_TRANSPORTER_2"/>
    <property type="match status" value="1"/>
</dbReference>
<dbReference type="PANTHER" id="PTHR45772">
    <property type="entry name" value="CONSERVED COMPONENT OF ABC TRANSPORTER FOR NATURAL AMINO ACIDS-RELATED"/>
    <property type="match status" value="1"/>
</dbReference>
<dbReference type="GO" id="GO:0015808">
    <property type="term" value="P:L-alanine transport"/>
    <property type="evidence" value="ECO:0007669"/>
    <property type="project" value="TreeGrafter"/>
</dbReference>
<name>R1CUI2_9FIRM</name>
<dbReference type="InterPro" id="IPR051120">
    <property type="entry name" value="ABC_AA/LPS_Transport"/>
</dbReference>
<sequence length="270" mass="29989">MKILKVENLSISFGGLKAVDNLSFEVEENSIFGLIGPNGAGKTTVFNCISRFYTPDEGRIIFSPLTNTDDGESRAEYNLLDYKVHEIIGKGLSRTFQNVLLVKHMTVLENIMLGEHSTTKGGILSQGFNLPIVCKEEKRIREKAFEIMKFLGIDDIAYQLAASQPYGVQKKIELGRALVSQPRLIILDEPAAGMNHTETEELAELITKIKNEFGITILLVEHDMGLVMNICEEICVINFGKKIAEGTPEEIRNNPVVQEAYLGKGEELNA</sequence>
<dbReference type="Pfam" id="PF00005">
    <property type="entry name" value="ABC_tran"/>
    <property type="match status" value="1"/>
</dbReference>
<gene>
    <name evidence="5" type="ORF">L21TH_1628</name>
</gene>
<dbReference type="STRING" id="1304284.L21TH_1628"/>
<dbReference type="AlphaFoldDB" id="R1CUI2"/>
<dbReference type="GO" id="GO:0015188">
    <property type="term" value="F:L-isoleucine transmembrane transporter activity"/>
    <property type="evidence" value="ECO:0007669"/>
    <property type="project" value="TreeGrafter"/>
</dbReference>
<dbReference type="OrthoDB" id="9805514at2"/>
<dbReference type="InterPro" id="IPR027417">
    <property type="entry name" value="P-loop_NTPase"/>
</dbReference>
<protein>
    <submittedName>
        <fullName evidence="5">Branched-chain amino acid transport ATP-binding protein LivG</fullName>
    </submittedName>
</protein>
<dbReference type="GO" id="GO:0005524">
    <property type="term" value="F:ATP binding"/>
    <property type="evidence" value="ECO:0007669"/>
    <property type="project" value="UniProtKB-KW"/>
</dbReference>
<feature type="domain" description="ABC transporter" evidence="4">
    <location>
        <begin position="4"/>
        <end position="264"/>
    </location>
</feature>
<keyword evidence="6" id="KW-1185">Reference proteome</keyword>
<dbReference type="Proteomes" id="UP000013378">
    <property type="component" value="Unassembled WGS sequence"/>
</dbReference>
<dbReference type="GO" id="GO:0015192">
    <property type="term" value="F:L-phenylalanine transmembrane transporter activity"/>
    <property type="evidence" value="ECO:0007669"/>
    <property type="project" value="TreeGrafter"/>
</dbReference>
<evidence type="ECO:0000313" key="5">
    <source>
        <dbReference type="EMBL" id="EOD00329.1"/>
    </source>
</evidence>
<dbReference type="Gene3D" id="3.40.50.300">
    <property type="entry name" value="P-loop containing nucleotide triphosphate hydrolases"/>
    <property type="match status" value="1"/>
</dbReference>
<evidence type="ECO:0000313" key="6">
    <source>
        <dbReference type="Proteomes" id="UP000013378"/>
    </source>
</evidence>
<dbReference type="CDD" id="cd03219">
    <property type="entry name" value="ABC_Mj1267_LivG_branched"/>
    <property type="match status" value="1"/>
</dbReference>
<dbReference type="eggNOG" id="COG0411">
    <property type="taxonomic scope" value="Bacteria"/>
</dbReference>
<dbReference type="PANTHER" id="PTHR45772:SF7">
    <property type="entry name" value="AMINO ACID ABC TRANSPORTER ATP-BINDING PROTEIN"/>
    <property type="match status" value="1"/>
</dbReference>
<dbReference type="InterPro" id="IPR032823">
    <property type="entry name" value="BCA_ABC_TP_C"/>
</dbReference>
<dbReference type="SMART" id="SM00382">
    <property type="entry name" value="AAA"/>
    <property type="match status" value="1"/>
</dbReference>
<dbReference type="PATRIC" id="fig|1304284.3.peg.1597"/>
<evidence type="ECO:0000256" key="3">
    <source>
        <dbReference type="ARBA" id="ARBA00022840"/>
    </source>
</evidence>
<comment type="caution">
    <text evidence="5">The sequence shown here is derived from an EMBL/GenBank/DDBJ whole genome shotgun (WGS) entry which is preliminary data.</text>
</comment>
<dbReference type="Pfam" id="PF12399">
    <property type="entry name" value="BCA_ABC_TP_C"/>
    <property type="match status" value="1"/>
</dbReference>
<evidence type="ECO:0000256" key="1">
    <source>
        <dbReference type="ARBA" id="ARBA00022448"/>
    </source>
</evidence>
<keyword evidence="3 5" id="KW-0067">ATP-binding</keyword>
<dbReference type="EMBL" id="ARZA01000186">
    <property type="protein sequence ID" value="EOD00329.1"/>
    <property type="molecule type" value="Genomic_DNA"/>
</dbReference>
<evidence type="ECO:0000256" key="2">
    <source>
        <dbReference type="ARBA" id="ARBA00022741"/>
    </source>
</evidence>
<keyword evidence="1" id="KW-0813">Transport</keyword>
<evidence type="ECO:0000259" key="4">
    <source>
        <dbReference type="PROSITE" id="PS50893"/>
    </source>
</evidence>
<organism evidence="5 6">
    <name type="scientific">Caldisalinibacter kiritimatiensis</name>
    <dbReference type="NCBI Taxonomy" id="1304284"/>
    <lineage>
        <taxon>Bacteria</taxon>
        <taxon>Bacillati</taxon>
        <taxon>Bacillota</taxon>
        <taxon>Tissierellia</taxon>
        <taxon>Tissierellales</taxon>
        <taxon>Thermohalobacteraceae</taxon>
        <taxon>Caldisalinibacter</taxon>
    </lineage>
</organism>
<accession>R1CUI2</accession>
<dbReference type="GO" id="GO:1903805">
    <property type="term" value="P:L-valine import across plasma membrane"/>
    <property type="evidence" value="ECO:0007669"/>
    <property type="project" value="TreeGrafter"/>
</dbReference>
<dbReference type="GO" id="GO:0016887">
    <property type="term" value="F:ATP hydrolysis activity"/>
    <property type="evidence" value="ECO:0007669"/>
    <property type="project" value="InterPro"/>
</dbReference>
<dbReference type="SUPFAM" id="SSF52540">
    <property type="entry name" value="P-loop containing nucleoside triphosphate hydrolases"/>
    <property type="match status" value="1"/>
</dbReference>
<dbReference type="GO" id="GO:0005304">
    <property type="term" value="F:L-valine transmembrane transporter activity"/>
    <property type="evidence" value="ECO:0007669"/>
    <property type="project" value="TreeGrafter"/>
</dbReference>
<proteinExistence type="predicted"/>
<dbReference type="GO" id="GO:0042941">
    <property type="term" value="P:D-alanine transmembrane transport"/>
    <property type="evidence" value="ECO:0007669"/>
    <property type="project" value="TreeGrafter"/>
</dbReference>
<keyword evidence="2" id="KW-0547">Nucleotide-binding</keyword>